<evidence type="ECO:0000313" key="7">
    <source>
        <dbReference type="EMBL" id="MFC5629203.1"/>
    </source>
</evidence>
<dbReference type="Pfam" id="PF00176">
    <property type="entry name" value="SNF2-rel_dom"/>
    <property type="match status" value="1"/>
</dbReference>
<evidence type="ECO:0000256" key="1">
    <source>
        <dbReference type="ARBA" id="ARBA00022741"/>
    </source>
</evidence>
<comment type="caution">
    <text evidence="7">The sequence shown here is derived from an EMBL/GenBank/DDBJ whole genome shotgun (WGS) entry which is preliminary data.</text>
</comment>
<dbReference type="Gene3D" id="3.40.50.10810">
    <property type="entry name" value="Tandem AAA-ATPase domain"/>
    <property type="match status" value="1"/>
</dbReference>
<evidence type="ECO:0000259" key="5">
    <source>
        <dbReference type="PROSITE" id="PS51192"/>
    </source>
</evidence>
<evidence type="ECO:0000256" key="4">
    <source>
        <dbReference type="ARBA" id="ARBA00022840"/>
    </source>
</evidence>
<dbReference type="SUPFAM" id="SSF52540">
    <property type="entry name" value="P-loop containing nucleoside triphosphate hydrolases"/>
    <property type="match status" value="2"/>
</dbReference>
<keyword evidence="4" id="KW-0067">ATP-binding</keyword>
<dbReference type="EMBL" id="JBHSPF010000055">
    <property type="protein sequence ID" value="MFC5629203.1"/>
    <property type="molecule type" value="Genomic_DNA"/>
</dbReference>
<evidence type="ECO:0000256" key="2">
    <source>
        <dbReference type="ARBA" id="ARBA00022801"/>
    </source>
</evidence>
<evidence type="ECO:0000259" key="6">
    <source>
        <dbReference type="PROSITE" id="PS51194"/>
    </source>
</evidence>
<dbReference type="PROSITE" id="PS51194">
    <property type="entry name" value="HELICASE_CTER"/>
    <property type="match status" value="1"/>
</dbReference>
<dbReference type="InterPro" id="IPR000330">
    <property type="entry name" value="SNF2_N"/>
</dbReference>
<dbReference type="Pfam" id="PF00271">
    <property type="entry name" value="Helicase_C"/>
    <property type="match status" value="1"/>
</dbReference>
<dbReference type="EC" id="3.6.4.-" evidence="7"/>
<gene>
    <name evidence="7" type="ORF">ACFPTR_10045</name>
</gene>
<accession>A0ABW0U709</accession>
<dbReference type="RefSeq" id="WP_270898500.1">
    <property type="nucleotide sequence ID" value="NZ_JBHSPF010000055.1"/>
</dbReference>
<dbReference type="SMART" id="SM00487">
    <property type="entry name" value="DEXDc"/>
    <property type="match status" value="1"/>
</dbReference>
<dbReference type="InterPro" id="IPR001650">
    <property type="entry name" value="Helicase_C-like"/>
</dbReference>
<dbReference type="CDD" id="cd18793">
    <property type="entry name" value="SF2_C_SNF"/>
    <property type="match status" value="1"/>
</dbReference>
<dbReference type="GO" id="GO:0016787">
    <property type="term" value="F:hydrolase activity"/>
    <property type="evidence" value="ECO:0007669"/>
    <property type="project" value="UniProtKB-KW"/>
</dbReference>
<dbReference type="InterPro" id="IPR027417">
    <property type="entry name" value="P-loop_NTPase"/>
</dbReference>
<organism evidence="7 8">
    <name type="scientific">Aliibacillus thermotolerans</name>
    <dbReference type="NCBI Taxonomy" id="1834418"/>
    <lineage>
        <taxon>Bacteria</taxon>
        <taxon>Bacillati</taxon>
        <taxon>Bacillota</taxon>
        <taxon>Bacilli</taxon>
        <taxon>Bacillales</taxon>
        <taxon>Bacillaceae</taxon>
        <taxon>Aliibacillus</taxon>
    </lineage>
</organism>
<dbReference type="SMART" id="SM00490">
    <property type="entry name" value="HELICc"/>
    <property type="match status" value="1"/>
</dbReference>
<feature type="domain" description="Helicase C-terminal" evidence="6">
    <location>
        <begin position="332"/>
        <end position="495"/>
    </location>
</feature>
<proteinExistence type="predicted"/>
<dbReference type="InterPro" id="IPR014001">
    <property type="entry name" value="Helicase_ATP-bd"/>
</dbReference>
<dbReference type="InterPro" id="IPR057342">
    <property type="entry name" value="DEXDc_RapA"/>
</dbReference>
<feature type="domain" description="Helicase ATP-binding" evidence="5">
    <location>
        <begin position="67"/>
        <end position="221"/>
    </location>
</feature>
<dbReference type="GO" id="GO:0004386">
    <property type="term" value="F:helicase activity"/>
    <property type="evidence" value="ECO:0007669"/>
    <property type="project" value="UniProtKB-KW"/>
</dbReference>
<sequence>MEVDIQFSDSWNEAWKKDQRQQATWEQFQLAYEATNWTSIPTFDGLLCKQHLPQLDIYPHQERTAKRVIEEMDGKAILADEVGLGKTIEAGLILKEYMVRGLVNKALILVPATLVRQWVKELNEKFHIPAVEQKKSYVWKAHPIVVGSIDTAKRPPHRDIVLQQSYDMIIFDEAHRLKNAKTKNYQFARSLERKFCLMLTATPVQNHPGELYHLVHLLKPGLLGSYKEFRTLFEQGGEKAVKHMVAKVMVRHRREETGFQWTKRRVSSIYLDFTKEERELYNLLFSLKEDATLKGLTMTTLLKEACSSKEAVYLTLKNLYEENVITEDVFTRIISAVEKVKENTKAEKALEIIASTSEEEKVVLFTEYKATQLYLQWYFAQHGISSVPFRGGFKRSKKEWMQQLFQTKAKVLIATEAGGEGINLQFSNIIINYDLPWNPMRLEQRIGRLHRLGQKKDVQIYHFAVNETIEEHILSLLYEKIALFENVIGQLDTILSSTSVMSVEKYIHNVLETSHSKKEMALKMKQLTYALEQGGRE</sequence>
<dbReference type="PANTHER" id="PTHR10799">
    <property type="entry name" value="SNF2/RAD54 HELICASE FAMILY"/>
    <property type="match status" value="1"/>
</dbReference>
<dbReference type="CDD" id="cd18011">
    <property type="entry name" value="DEXDc_RapA"/>
    <property type="match status" value="1"/>
</dbReference>
<keyword evidence="8" id="KW-1185">Reference proteome</keyword>
<evidence type="ECO:0000256" key="3">
    <source>
        <dbReference type="ARBA" id="ARBA00022806"/>
    </source>
</evidence>
<dbReference type="InterPro" id="IPR038718">
    <property type="entry name" value="SNF2-like_sf"/>
</dbReference>
<name>A0ABW0U709_9BACI</name>
<dbReference type="InterPro" id="IPR049730">
    <property type="entry name" value="SNF2/RAD54-like_C"/>
</dbReference>
<evidence type="ECO:0000313" key="8">
    <source>
        <dbReference type="Proteomes" id="UP001596143"/>
    </source>
</evidence>
<keyword evidence="1" id="KW-0547">Nucleotide-binding</keyword>
<keyword evidence="2 7" id="KW-0378">Hydrolase</keyword>
<dbReference type="Proteomes" id="UP001596143">
    <property type="component" value="Unassembled WGS sequence"/>
</dbReference>
<dbReference type="PROSITE" id="PS51192">
    <property type="entry name" value="HELICASE_ATP_BIND_1"/>
    <property type="match status" value="1"/>
</dbReference>
<reference evidence="8" key="1">
    <citation type="journal article" date="2019" name="Int. J. Syst. Evol. Microbiol.">
        <title>The Global Catalogue of Microorganisms (GCM) 10K type strain sequencing project: providing services to taxonomists for standard genome sequencing and annotation.</title>
        <authorList>
            <consortium name="The Broad Institute Genomics Platform"/>
            <consortium name="The Broad Institute Genome Sequencing Center for Infectious Disease"/>
            <person name="Wu L."/>
            <person name="Ma J."/>
        </authorList>
    </citation>
    <scope>NUCLEOTIDE SEQUENCE [LARGE SCALE GENOMIC DNA]</scope>
    <source>
        <strain evidence="8">CGMCC 1.15790</strain>
    </source>
</reference>
<dbReference type="Gene3D" id="3.40.50.300">
    <property type="entry name" value="P-loop containing nucleotide triphosphate hydrolases"/>
    <property type="match status" value="1"/>
</dbReference>
<keyword evidence="3 7" id="KW-0347">Helicase</keyword>
<protein>
    <submittedName>
        <fullName evidence="7">DEAD/DEAH box helicase</fullName>
        <ecNumber evidence="7">3.6.4.-</ecNumber>
    </submittedName>
</protein>